<keyword evidence="3" id="KW-1185">Reference proteome</keyword>
<reference evidence="2" key="1">
    <citation type="journal article" date="2023" name="Mol. Phylogenet. Evol.">
        <title>Genome-scale phylogeny and comparative genomics of the fungal order Sordariales.</title>
        <authorList>
            <person name="Hensen N."/>
            <person name="Bonometti L."/>
            <person name="Westerberg I."/>
            <person name="Brannstrom I.O."/>
            <person name="Guillou S."/>
            <person name="Cros-Aarteil S."/>
            <person name="Calhoun S."/>
            <person name="Haridas S."/>
            <person name="Kuo A."/>
            <person name="Mondo S."/>
            <person name="Pangilinan J."/>
            <person name="Riley R."/>
            <person name="LaButti K."/>
            <person name="Andreopoulos B."/>
            <person name="Lipzen A."/>
            <person name="Chen C."/>
            <person name="Yan M."/>
            <person name="Daum C."/>
            <person name="Ng V."/>
            <person name="Clum A."/>
            <person name="Steindorff A."/>
            <person name="Ohm R.A."/>
            <person name="Martin F."/>
            <person name="Silar P."/>
            <person name="Natvig D.O."/>
            <person name="Lalanne C."/>
            <person name="Gautier V."/>
            <person name="Ament-Velasquez S.L."/>
            <person name="Kruys A."/>
            <person name="Hutchinson M.I."/>
            <person name="Powell A.J."/>
            <person name="Barry K."/>
            <person name="Miller A.N."/>
            <person name="Grigoriev I.V."/>
            <person name="Debuchy R."/>
            <person name="Gladieux P."/>
            <person name="Hiltunen Thoren M."/>
            <person name="Johannesson H."/>
        </authorList>
    </citation>
    <scope>NUCLEOTIDE SEQUENCE</scope>
    <source>
        <strain evidence="2">CBS 626.80</strain>
    </source>
</reference>
<dbReference type="EMBL" id="MU859188">
    <property type="protein sequence ID" value="KAK3950165.1"/>
    <property type="molecule type" value="Genomic_DNA"/>
</dbReference>
<dbReference type="AlphaFoldDB" id="A0AAN6SE10"/>
<comment type="caution">
    <text evidence="2">The sequence shown here is derived from an EMBL/GenBank/DDBJ whole genome shotgun (WGS) entry which is preliminary data.</text>
</comment>
<dbReference type="Proteomes" id="UP001303222">
    <property type="component" value="Unassembled WGS sequence"/>
</dbReference>
<feature type="compositionally biased region" description="Polar residues" evidence="1">
    <location>
        <begin position="247"/>
        <end position="263"/>
    </location>
</feature>
<proteinExistence type="predicted"/>
<gene>
    <name evidence="2" type="ORF">QBC32DRAFT_376919</name>
</gene>
<evidence type="ECO:0000313" key="2">
    <source>
        <dbReference type="EMBL" id="KAK3950165.1"/>
    </source>
</evidence>
<feature type="region of interest" description="Disordered" evidence="1">
    <location>
        <begin position="245"/>
        <end position="269"/>
    </location>
</feature>
<protein>
    <submittedName>
        <fullName evidence="2">Uncharacterized protein</fullName>
    </submittedName>
</protein>
<evidence type="ECO:0000313" key="3">
    <source>
        <dbReference type="Proteomes" id="UP001303222"/>
    </source>
</evidence>
<evidence type="ECO:0000256" key="1">
    <source>
        <dbReference type="SAM" id="MobiDB-lite"/>
    </source>
</evidence>
<accession>A0AAN6SE10</accession>
<organism evidence="2 3">
    <name type="scientific">Pseudoneurospora amorphoporcata</name>
    <dbReference type="NCBI Taxonomy" id="241081"/>
    <lineage>
        <taxon>Eukaryota</taxon>
        <taxon>Fungi</taxon>
        <taxon>Dikarya</taxon>
        <taxon>Ascomycota</taxon>
        <taxon>Pezizomycotina</taxon>
        <taxon>Sordariomycetes</taxon>
        <taxon>Sordariomycetidae</taxon>
        <taxon>Sordariales</taxon>
        <taxon>Sordariaceae</taxon>
        <taxon>Pseudoneurospora</taxon>
    </lineage>
</organism>
<sequence length="433" mass="47402">MSFPLFFLGLAPRSLNFPTSSVVKAIAICSFAALSVKMLLDSAEPSQAGHDHKHHPTDDKTAQEADLSLRIESGTPIDTITTESIENYKASHITELAESPKDISPAKDIDIAADNMVTQGTDSTASAHNMEIDTDNKEACASLHNDAQEITANATFLVTNEDFSVNSSNVRFYRHSFPAADIVEVVEVPSKQASVHSYRHSLPAADIIEVVEVPLKQAAVITSPISSDPAPKAEEAVLHHFRKESTETNFSTESRQTVNSEASGNIPGTPDTVYSEPALDSAQDLTPSNNAKLRCDESRDNAPIPATLTKTPSHWYDLSPMSAEERQNLDTVIVIDRPDSGESCAQLTSDLWYRMDENDNPLMMTQEEYEGLLAWFAGFEKKEQDIQLPPPIVLVTDEEGNEFLAEEIDEASFINQPEDNTEPNATNTIILAD</sequence>
<reference evidence="2" key="2">
    <citation type="submission" date="2023-06" db="EMBL/GenBank/DDBJ databases">
        <authorList>
            <consortium name="Lawrence Berkeley National Laboratory"/>
            <person name="Mondo S.J."/>
            <person name="Hensen N."/>
            <person name="Bonometti L."/>
            <person name="Westerberg I."/>
            <person name="Brannstrom I.O."/>
            <person name="Guillou S."/>
            <person name="Cros-Aarteil S."/>
            <person name="Calhoun S."/>
            <person name="Haridas S."/>
            <person name="Kuo A."/>
            <person name="Pangilinan J."/>
            <person name="Riley R."/>
            <person name="Labutti K."/>
            <person name="Andreopoulos B."/>
            <person name="Lipzen A."/>
            <person name="Chen C."/>
            <person name="Yanf M."/>
            <person name="Daum C."/>
            <person name="Ng V."/>
            <person name="Clum A."/>
            <person name="Steindorff A."/>
            <person name="Ohm R."/>
            <person name="Martin F."/>
            <person name="Silar P."/>
            <person name="Natvig D."/>
            <person name="Lalanne C."/>
            <person name="Gautier V."/>
            <person name="Ament-Velasquez S.L."/>
            <person name="Kruys A."/>
            <person name="Hutchinson M.I."/>
            <person name="Powell A.J."/>
            <person name="Barry K."/>
            <person name="Miller A.N."/>
            <person name="Grigoriev I.V."/>
            <person name="Debuchy R."/>
            <person name="Gladieux P."/>
            <person name="Thoren M.H."/>
            <person name="Johannesson H."/>
        </authorList>
    </citation>
    <scope>NUCLEOTIDE SEQUENCE</scope>
    <source>
        <strain evidence="2">CBS 626.80</strain>
    </source>
</reference>
<name>A0AAN6SE10_9PEZI</name>